<evidence type="ECO:0000256" key="1">
    <source>
        <dbReference type="ARBA" id="ARBA00001938"/>
    </source>
</evidence>
<dbReference type="AlphaFoldDB" id="A0A238XLE8"/>
<evidence type="ECO:0000313" key="4">
    <source>
        <dbReference type="EMBL" id="SNR59502.1"/>
    </source>
</evidence>
<name>A0A238XLE8_9FLAO</name>
<dbReference type="EMBL" id="FZNX01000003">
    <property type="protein sequence ID" value="SNR59502.1"/>
    <property type="molecule type" value="Genomic_DNA"/>
</dbReference>
<dbReference type="Pfam" id="PF00364">
    <property type="entry name" value="Biotin_lipoyl"/>
    <property type="match status" value="1"/>
</dbReference>
<proteinExistence type="predicted"/>
<reference evidence="5" key="1">
    <citation type="submission" date="2017-06" db="EMBL/GenBank/DDBJ databases">
        <authorList>
            <person name="Varghese N."/>
            <person name="Submissions S."/>
        </authorList>
    </citation>
    <scope>NUCLEOTIDE SEQUENCE [LARGE SCALE GENOMIC DNA]</scope>
    <source>
        <strain evidence="5">DSM 27993</strain>
    </source>
</reference>
<dbReference type="CDD" id="cd06849">
    <property type="entry name" value="lipoyl_domain"/>
    <property type="match status" value="1"/>
</dbReference>
<evidence type="ECO:0000259" key="3">
    <source>
        <dbReference type="Pfam" id="PF00364"/>
    </source>
</evidence>
<dbReference type="InterPro" id="IPR000089">
    <property type="entry name" value="Biotin_lipoyl"/>
</dbReference>
<evidence type="ECO:0000313" key="5">
    <source>
        <dbReference type="Proteomes" id="UP000198412"/>
    </source>
</evidence>
<keyword evidence="2" id="KW-0450">Lipoyl</keyword>
<keyword evidence="5" id="KW-1185">Reference proteome</keyword>
<comment type="cofactor">
    <cofactor evidence="1">
        <name>(R)-lipoate</name>
        <dbReference type="ChEBI" id="CHEBI:83088"/>
    </cofactor>
</comment>
<feature type="domain" description="Lipoyl-binding" evidence="3">
    <location>
        <begin position="12"/>
        <end position="76"/>
    </location>
</feature>
<gene>
    <name evidence="4" type="ORF">SAMN04488111_1910</name>
</gene>
<dbReference type="SUPFAM" id="SSF51230">
    <property type="entry name" value="Single hybrid motif"/>
    <property type="match status" value="1"/>
</dbReference>
<dbReference type="InterPro" id="IPR011053">
    <property type="entry name" value="Single_hybrid_motif"/>
</dbReference>
<organism evidence="4 5">
    <name type="scientific">Lutibacter flavus</name>
    <dbReference type="NCBI Taxonomy" id="691689"/>
    <lineage>
        <taxon>Bacteria</taxon>
        <taxon>Pseudomonadati</taxon>
        <taxon>Bacteroidota</taxon>
        <taxon>Flavobacteriia</taxon>
        <taxon>Flavobacteriales</taxon>
        <taxon>Flavobacteriaceae</taxon>
        <taxon>Lutibacter</taxon>
    </lineage>
</organism>
<evidence type="ECO:0000256" key="2">
    <source>
        <dbReference type="ARBA" id="ARBA00022823"/>
    </source>
</evidence>
<accession>A0A238XLE8</accession>
<dbReference type="InterPro" id="IPR003016">
    <property type="entry name" value="2-oxoA_DH_lipoyl-BS"/>
</dbReference>
<sequence length="79" mass="8573">MSDLKEIILPKELGVDVESLIVFWNKESGEAFEEGELLVEVQTDKVSFEVAAPFSGTLAEVKIKRGETAKGGQVIGTAY</sequence>
<dbReference type="Gene3D" id="2.40.50.100">
    <property type="match status" value="1"/>
</dbReference>
<protein>
    <submittedName>
        <fullName evidence="4">Biotin-requiring enzyme</fullName>
    </submittedName>
</protein>
<dbReference type="PROSITE" id="PS00189">
    <property type="entry name" value="LIPOYL"/>
    <property type="match status" value="1"/>
</dbReference>
<dbReference type="RefSeq" id="WP_176420323.1">
    <property type="nucleotide sequence ID" value="NZ_FZNX01000003.1"/>
</dbReference>
<dbReference type="Proteomes" id="UP000198412">
    <property type="component" value="Unassembled WGS sequence"/>
</dbReference>